<evidence type="ECO:0000256" key="6">
    <source>
        <dbReference type="ARBA" id="ARBA00022679"/>
    </source>
</evidence>
<keyword evidence="15" id="KW-0472">Membrane</keyword>
<dbReference type="FunFam" id="1.10.3810.10:FF:000001">
    <property type="entry name" value="Penicillin-binding protein 1A"/>
    <property type="match status" value="1"/>
</dbReference>
<feature type="domain" description="Glycosyl transferase family 51" evidence="17">
    <location>
        <begin position="80"/>
        <end position="254"/>
    </location>
</feature>
<keyword evidence="19" id="KW-1185">Reference proteome</keyword>
<dbReference type="GO" id="GO:0008360">
    <property type="term" value="P:regulation of cell shape"/>
    <property type="evidence" value="ECO:0007669"/>
    <property type="project" value="UniProtKB-KW"/>
</dbReference>
<dbReference type="InterPro" id="IPR001460">
    <property type="entry name" value="PCN-bd_Tpept"/>
</dbReference>
<comment type="catalytic activity">
    <reaction evidence="12">
        <text>Preferential cleavage: (Ac)2-L-Lys-D-Ala-|-D-Ala. Also transpeptidation of peptidyl-alanyl moieties that are N-acyl substituents of D-alanine.</text>
        <dbReference type="EC" id="3.4.16.4"/>
    </reaction>
</comment>
<feature type="region of interest" description="Disordered" evidence="14">
    <location>
        <begin position="692"/>
        <end position="833"/>
    </location>
</feature>
<reference evidence="18 19" key="1">
    <citation type="submission" date="2020-07" db="EMBL/GenBank/DDBJ databases">
        <authorList>
            <person name="Criscuolo A."/>
        </authorList>
    </citation>
    <scope>NUCLEOTIDE SEQUENCE [LARGE SCALE GENOMIC DNA]</scope>
    <source>
        <strain evidence="18">CIP111649</strain>
    </source>
</reference>
<evidence type="ECO:0000313" key="19">
    <source>
        <dbReference type="Proteomes" id="UP000589351"/>
    </source>
</evidence>
<dbReference type="GO" id="GO:0008955">
    <property type="term" value="F:peptidoglycan glycosyltransferase activity"/>
    <property type="evidence" value="ECO:0007669"/>
    <property type="project" value="UniProtKB-EC"/>
</dbReference>
<dbReference type="GO" id="GO:0009252">
    <property type="term" value="P:peptidoglycan biosynthetic process"/>
    <property type="evidence" value="ECO:0007669"/>
    <property type="project" value="UniProtKB-KW"/>
</dbReference>
<keyword evidence="9" id="KW-0573">Peptidoglycan synthesis</keyword>
<dbReference type="GO" id="GO:0008658">
    <property type="term" value="F:penicillin binding"/>
    <property type="evidence" value="ECO:0007669"/>
    <property type="project" value="InterPro"/>
</dbReference>
<keyword evidence="5" id="KW-0328">Glycosyltransferase</keyword>
<evidence type="ECO:0000256" key="8">
    <source>
        <dbReference type="ARBA" id="ARBA00022960"/>
    </source>
</evidence>
<evidence type="ECO:0000256" key="1">
    <source>
        <dbReference type="ARBA" id="ARBA00007090"/>
    </source>
</evidence>
<dbReference type="GO" id="GO:0030288">
    <property type="term" value="C:outer membrane-bounded periplasmic space"/>
    <property type="evidence" value="ECO:0007669"/>
    <property type="project" value="TreeGrafter"/>
</dbReference>
<dbReference type="SUPFAM" id="SSF53955">
    <property type="entry name" value="Lysozyme-like"/>
    <property type="match status" value="1"/>
</dbReference>
<gene>
    <name evidence="18" type="primary">ponA</name>
    <name evidence="18" type="ORF">JEODO184_01211</name>
</gene>
<dbReference type="SUPFAM" id="SSF56601">
    <property type="entry name" value="beta-lactamase/transpeptidase-like"/>
    <property type="match status" value="1"/>
</dbReference>
<dbReference type="PANTHER" id="PTHR32282">
    <property type="entry name" value="BINDING PROTEIN TRANSPEPTIDASE, PUTATIVE-RELATED"/>
    <property type="match status" value="1"/>
</dbReference>
<evidence type="ECO:0000259" key="16">
    <source>
        <dbReference type="Pfam" id="PF00905"/>
    </source>
</evidence>
<evidence type="ECO:0000256" key="7">
    <source>
        <dbReference type="ARBA" id="ARBA00022801"/>
    </source>
</evidence>
<dbReference type="RefSeq" id="WP_235962236.1">
    <property type="nucleotide sequence ID" value="NZ_CAJEWD010000008.1"/>
</dbReference>
<comment type="caution">
    <text evidence="18">The sequence shown here is derived from an EMBL/GenBank/DDBJ whole genome shotgun (WGS) entry which is preliminary data.</text>
</comment>
<dbReference type="GO" id="GO:0071555">
    <property type="term" value="P:cell wall organization"/>
    <property type="evidence" value="ECO:0007669"/>
    <property type="project" value="UniProtKB-KW"/>
</dbReference>
<dbReference type="InterPro" id="IPR023346">
    <property type="entry name" value="Lysozyme-like_dom_sf"/>
</dbReference>
<sequence>MESNFKRSKTPKNKQDKKRSSNTSKASIIKKVFLYGGLLALIGLVIGAVMFAYYASQAPAFSEEKLKDPVPAEIYDRNDNLVTTLHTGQKREYVSMEDVPTHVSDAVLAIEDNRFYEHGAMDFIRLGGAVISNITDGFASQGASTITQQVVKRAFLTEEQTIERKAQEAYLSYRLEQEYSKDNILEMYLNKIYYSDGIYGIRTASLYYFDKELADLNLTEAAYLAGLSNLPNVYNLYVDPEAAQKRTTVVLNMMLEHERISQEEYDEAINTDLTANLVARDEEDRAVNEQEDPEYAAYINYVKTELQNHDEFRNRDISEVLNSGIKIYTNMDADIQAYLQNMTNNKNYYYNEKFQSDDFNIASTILDTTSGGLVAMSGGRDYQEVVDQNLSLVQHNVGSTMKPFLAYGPAIEELDWATNHTVQDEQSYSPKDSPNNTIYNYDNQGHGNVTIRDALRQSFNVPAVKTFEEVQEEAGNQAPVEFASEVGLDYSTKLEGDYTVSFNDVLGGGESRFSPLQMAQAYATLGNNGEFNEAQSIRYIVTDDEETIEFDNETHTAMKDSTAFMLTDILKDTFENNGSADYIKMDGLNIAAKTGTTSLDTSILEENNLPNNSAKDAWIVGYTPEYTMSVWSGFNNAEAGYSEDKLFIGTDEHITPQWFFKDIMQYISTFNGQDFEQPDSVEQINGNEFQVKNASGGFWNNNNNSNSNSNSNSSGSDSNSNSSDDSGGGTWSWQYNEDGEIETEGDVPESELPDDAELADPEEEESSGSQSESESGSSSGSESESSSESESGGSDSSNSSEETESESGGSSSDGNSSSEESSSDESESDSSSE</sequence>
<evidence type="ECO:0000313" key="18">
    <source>
        <dbReference type="EMBL" id="CAD2077659.1"/>
    </source>
</evidence>
<evidence type="ECO:0000256" key="15">
    <source>
        <dbReference type="SAM" id="Phobius"/>
    </source>
</evidence>
<evidence type="ECO:0000256" key="12">
    <source>
        <dbReference type="ARBA" id="ARBA00034000"/>
    </source>
</evidence>
<evidence type="ECO:0000256" key="14">
    <source>
        <dbReference type="SAM" id="MobiDB-lite"/>
    </source>
</evidence>
<dbReference type="Gene3D" id="1.10.3810.10">
    <property type="entry name" value="Biosynthetic peptidoglycan transglycosylase-like"/>
    <property type="match status" value="1"/>
</dbReference>
<feature type="compositionally biased region" description="Acidic residues" evidence="14">
    <location>
        <begin position="821"/>
        <end position="833"/>
    </location>
</feature>
<dbReference type="InterPro" id="IPR001264">
    <property type="entry name" value="Glyco_trans_51"/>
</dbReference>
<keyword evidence="11" id="KW-0961">Cell wall biogenesis/degradation</keyword>
<evidence type="ECO:0000256" key="2">
    <source>
        <dbReference type="ARBA" id="ARBA00007739"/>
    </source>
</evidence>
<feature type="region of interest" description="Disordered" evidence="14">
    <location>
        <begin position="1"/>
        <end position="22"/>
    </location>
</feature>
<accession>A0A6V7RIZ8</accession>
<keyword evidence="15" id="KW-1133">Transmembrane helix</keyword>
<dbReference type="InterPro" id="IPR036950">
    <property type="entry name" value="PBP_transglycosylase"/>
</dbReference>
<keyword evidence="3" id="KW-0121">Carboxypeptidase</keyword>
<comment type="similarity">
    <text evidence="2">In the N-terminal section; belongs to the glycosyltransferase 51 family.</text>
</comment>
<evidence type="ECO:0000256" key="5">
    <source>
        <dbReference type="ARBA" id="ARBA00022676"/>
    </source>
</evidence>
<dbReference type="Pfam" id="PF00912">
    <property type="entry name" value="Transgly"/>
    <property type="match status" value="1"/>
</dbReference>
<evidence type="ECO:0000256" key="11">
    <source>
        <dbReference type="ARBA" id="ARBA00023316"/>
    </source>
</evidence>
<protein>
    <submittedName>
        <fullName evidence="18">Penicillin-binding protein 1A/1B</fullName>
    </submittedName>
</protein>
<proteinExistence type="inferred from homology"/>
<comment type="catalytic activity">
    <reaction evidence="13">
        <text>[GlcNAc-(1-&gt;4)-Mur2Ac(oyl-L-Ala-gamma-D-Glu-L-Lys-D-Ala-D-Ala)](n)-di-trans,octa-cis-undecaprenyl diphosphate + beta-D-GlcNAc-(1-&gt;4)-Mur2Ac(oyl-L-Ala-gamma-D-Glu-L-Lys-D-Ala-D-Ala)-di-trans,octa-cis-undecaprenyl diphosphate = [GlcNAc-(1-&gt;4)-Mur2Ac(oyl-L-Ala-gamma-D-Glu-L-Lys-D-Ala-D-Ala)](n+1)-di-trans,octa-cis-undecaprenyl diphosphate + di-trans,octa-cis-undecaprenyl diphosphate + H(+)</text>
        <dbReference type="Rhea" id="RHEA:23708"/>
        <dbReference type="Rhea" id="RHEA-COMP:9602"/>
        <dbReference type="Rhea" id="RHEA-COMP:9603"/>
        <dbReference type="ChEBI" id="CHEBI:15378"/>
        <dbReference type="ChEBI" id="CHEBI:58405"/>
        <dbReference type="ChEBI" id="CHEBI:60033"/>
        <dbReference type="ChEBI" id="CHEBI:78435"/>
        <dbReference type="EC" id="2.4.99.28"/>
    </reaction>
</comment>
<comment type="similarity">
    <text evidence="1">In the C-terminal section; belongs to the transpeptidase family.</text>
</comment>
<evidence type="ECO:0000259" key="17">
    <source>
        <dbReference type="Pfam" id="PF00912"/>
    </source>
</evidence>
<feature type="compositionally biased region" description="Basic residues" evidence="14">
    <location>
        <begin position="1"/>
        <end position="17"/>
    </location>
</feature>
<name>A0A6V7RIZ8_9STAP</name>
<feature type="compositionally biased region" description="Low complexity" evidence="14">
    <location>
        <begin position="700"/>
        <end position="725"/>
    </location>
</feature>
<dbReference type="EMBL" id="CAJEWD010000008">
    <property type="protein sequence ID" value="CAD2077659.1"/>
    <property type="molecule type" value="Genomic_DNA"/>
</dbReference>
<feature type="domain" description="Penicillin-binding protein transpeptidase" evidence="16">
    <location>
        <begin position="364"/>
        <end position="631"/>
    </location>
</feature>
<organism evidence="18 19">
    <name type="scientific">Jeotgalicoccus meleagridis</name>
    <dbReference type="NCBI Taxonomy" id="2759181"/>
    <lineage>
        <taxon>Bacteria</taxon>
        <taxon>Bacillati</taxon>
        <taxon>Bacillota</taxon>
        <taxon>Bacilli</taxon>
        <taxon>Bacillales</taxon>
        <taxon>Staphylococcaceae</taxon>
        <taxon>Jeotgalicoccus</taxon>
    </lineage>
</organism>
<dbReference type="GO" id="GO:0006508">
    <property type="term" value="P:proteolysis"/>
    <property type="evidence" value="ECO:0007669"/>
    <property type="project" value="UniProtKB-KW"/>
</dbReference>
<feature type="compositionally biased region" description="Low complexity" evidence="14">
    <location>
        <begin position="767"/>
        <end position="820"/>
    </location>
</feature>
<dbReference type="InterPro" id="IPR050396">
    <property type="entry name" value="Glycosyltr_51/Transpeptidase"/>
</dbReference>
<evidence type="ECO:0000256" key="3">
    <source>
        <dbReference type="ARBA" id="ARBA00022645"/>
    </source>
</evidence>
<keyword evidence="6" id="KW-0808">Transferase</keyword>
<evidence type="ECO:0000256" key="13">
    <source>
        <dbReference type="ARBA" id="ARBA00049902"/>
    </source>
</evidence>
<keyword evidence="10" id="KW-0511">Multifunctional enzyme</keyword>
<evidence type="ECO:0000256" key="10">
    <source>
        <dbReference type="ARBA" id="ARBA00023268"/>
    </source>
</evidence>
<keyword evidence="4" id="KW-0645">Protease</keyword>
<keyword evidence="7" id="KW-0378">Hydrolase</keyword>
<evidence type="ECO:0000256" key="9">
    <source>
        <dbReference type="ARBA" id="ARBA00022984"/>
    </source>
</evidence>
<keyword evidence="8" id="KW-0133">Cell shape</keyword>
<dbReference type="Pfam" id="PF00905">
    <property type="entry name" value="Transpeptidase"/>
    <property type="match status" value="1"/>
</dbReference>
<dbReference type="Proteomes" id="UP000589351">
    <property type="component" value="Unassembled WGS sequence"/>
</dbReference>
<evidence type="ECO:0000256" key="4">
    <source>
        <dbReference type="ARBA" id="ARBA00022670"/>
    </source>
</evidence>
<dbReference type="PANTHER" id="PTHR32282:SF29">
    <property type="entry name" value="PENICILLIN-BINDING PROTEIN 1A"/>
    <property type="match status" value="1"/>
</dbReference>
<dbReference type="AlphaFoldDB" id="A0A6V7RIZ8"/>
<keyword evidence="15" id="KW-0812">Transmembrane</keyword>
<feature type="compositionally biased region" description="Acidic residues" evidence="14">
    <location>
        <begin position="737"/>
        <end position="766"/>
    </location>
</feature>
<feature type="transmembrane region" description="Helical" evidence="15">
    <location>
        <begin position="32"/>
        <end position="55"/>
    </location>
</feature>
<dbReference type="InterPro" id="IPR012338">
    <property type="entry name" value="Beta-lactam/transpept-like"/>
</dbReference>
<dbReference type="GO" id="GO:0009002">
    <property type="term" value="F:serine-type D-Ala-D-Ala carboxypeptidase activity"/>
    <property type="evidence" value="ECO:0007669"/>
    <property type="project" value="UniProtKB-EC"/>
</dbReference>
<dbReference type="Gene3D" id="3.40.710.10">
    <property type="entry name" value="DD-peptidase/beta-lactamase superfamily"/>
    <property type="match status" value="1"/>
</dbReference>